<keyword evidence="1" id="KW-0812">Transmembrane</keyword>
<dbReference type="PANTHER" id="PTHR45274:SF2">
    <property type="entry name" value="NAD(P)-BINDING ROSSMANN-FOLD SUPERFAMILY PROTEIN"/>
    <property type="match status" value="1"/>
</dbReference>
<sequence length="81" mass="9284">MQPVLFVMYLVQYMPTIGYWFMDQVSSFTHLDFKYAITFTFSSLVLLFTLCPIIGANRLDAAASKRSAYSWSLLFGHKKSA</sequence>
<feature type="transmembrane region" description="Helical" evidence="1">
    <location>
        <begin position="5"/>
        <end position="22"/>
    </location>
</feature>
<organism evidence="2 3">
    <name type="scientific">Ensete ventricosum</name>
    <name type="common">Abyssinian banana</name>
    <name type="synonym">Musa ensete</name>
    <dbReference type="NCBI Taxonomy" id="4639"/>
    <lineage>
        <taxon>Eukaryota</taxon>
        <taxon>Viridiplantae</taxon>
        <taxon>Streptophyta</taxon>
        <taxon>Embryophyta</taxon>
        <taxon>Tracheophyta</taxon>
        <taxon>Spermatophyta</taxon>
        <taxon>Magnoliopsida</taxon>
        <taxon>Liliopsida</taxon>
        <taxon>Zingiberales</taxon>
        <taxon>Musaceae</taxon>
        <taxon>Ensete</taxon>
    </lineage>
</organism>
<dbReference type="AlphaFoldDB" id="A0A427A885"/>
<reference evidence="2 3" key="1">
    <citation type="journal article" date="2014" name="Agronomy (Basel)">
        <title>A Draft Genome Sequence for Ensete ventricosum, the Drought-Tolerant Tree Against Hunger.</title>
        <authorList>
            <person name="Harrison J."/>
            <person name="Moore K.A."/>
            <person name="Paszkiewicz K."/>
            <person name="Jones T."/>
            <person name="Grant M."/>
            <person name="Ambacheew D."/>
            <person name="Muzemil S."/>
            <person name="Studholme D.J."/>
        </authorList>
    </citation>
    <scope>NUCLEOTIDE SEQUENCE [LARGE SCALE GENOMIC DNA]</scope>
</reference>
<feature type="transmembrane region" description="Helical" evidence="1">
    <location>
        <begin position="34"/>
        <end position="56"/>
    </location>
</feature>
<evidence type="ECO:0000313" key="3">
    <source>
        <dbReference type="Proteomes" id="UP000287651"/>
    </source>
</evidence>
<accession>A0A427A885</accession>
<proteinExistence type="predicted"/>
<comment type="caution">
    <text evidence="2">The sequence shown here is derived from an EMBL/GenBank/DDBJ whole genome shotgun (WGS) entry which is preliminary data.</text>
</comment>
<keyword evidence="1" id="KW-1133">Transmembrane helix</keyword>
<keyword evidence="1" id="KW-0472">Membrane</keyword>
<dbReference type="Proteomes" id="UP000287651">
    <property type="component" value="Unassembled WGS sequence"/>
</dbReference>
<evidence type="ECO:0000313" key="2">
    <source>
        <dbReference type="EMBL" id="RRT72442.1"/>
    </source>
</evidence>
<dbReference type="GO" id="GO:0016020">
    <property type="term" value="C:membrane"/>
    <property type="evidence" value="ECO:0007669"/>
    <property type="project" value="TreeGrafter"/>
</dbReference>
<protein>
    <submittedName>
        <fullName evidence="2">Uncharacterized protein</fullName>
    </submittedName>
</protein>
<dbReference type="PANTHER" id="PTHR45274">
    <property type="entry name" value="NAD(P)-BINDING ROSSMANN-FOLD SUPERFAMILY PROTEIN"/>
    <property type="match status" value="1"/>
</dbReference>
<name>A0A427A885_ENSVE</name>
<evidence type="ECO:0000256" key="1">
    <source>
        <dbReference type="SAM" id="Phobius"/>
    </source>
</evidence>
<gene>
    <name evidence="2" type="ORF">B296_00025306</name>
</gene>
<dbReference type="EMBL" id="AMZH03003403">
    <property type="protein sequence ID" value="RRT72442.1"/>
    <property type="molecule type" value="Genomic_DNA"/>
</dbReference>